<dbReference type="EMBL" id="JAGTJQ010000007">
    <property type="protein sequence ID" value="KAH7027301.1"/>
    <property type="molecule type" value="Genomic_DNA"/>
</dbReference>
<accession>A0A9P8Y1C6</accession>
<evidence type="ECO:0000313" key="3">
    <source>
        <dbReference type="Proteomes" id="UP000756346"/>
    </source>
</evidence>
<dbReference type="Proteomes" id="UP000756346">
    <property type="component" value="Unassembled WGS sequence"/>
</dbReference>
<keyword evidence="3" id="KW-1185">Reference proteome</keyword>
<sequence>MARKDRVRRIGSWAPLPRHDDNTGGEHKLRAQEFRMRGGVSVVPSPAVWAGRRTFGKSQRGLLT</sequence>
<gene>
    <name evidence="2" type="ORF">B0I36DRAFT_137169</name>
</gene>
<dbReference type="GeneID" id="70177852"/>
<proteinExistence type="predicted"/>
<feature type="compositionally biased region" description="Basic and acidic residues" evidence="1">
    <location>
        <begin position="17"/>
        <end position="26"/>
    </location>
</feature>
<feature type="region of interest" description="Disordered" evidence="1">
    <location>
        <begin position="1"/>
        <end position="26"/>
    </location>
</feature>
<protein>
    <submittedName>
        <fullName evidence="2">Uncharacterized protein</fullName>
    </submittedName>
</protein>
<dbReference type="AlphaFoldDB" id="A0A9P8Y1C6"/>
<name>A0A9P8Y1C6_9PEZI</name>
<organism evidence="2 3">
    <name type="scientific">Microdochium trichocladiopsis</name>
    <dbReference type="NCBI Taxonomy" id="1682393"/>
    <lineage>
        <taxon>Eukaryota</taxon>
        <taxon>Fungi</taxon>
        <taxon>Dikarya</taxon>
        <taxon>Ascomycota</taxon>
        <taxon>Pezizomycotina</taxon>
        <taxon>Sordariomycetes</taxon>
        <taxon>Xylariomycetidae</taxon>
        <taxon>Xylariales</taxon>
        <taxon>Microdochiaceae</taxon>
        <taxon>Microdochium</taxon>
    </lineage>
</organism>
<dbReference type="RefSeq" id="XP_046010100.1">
    <property type="nucleotide sequence ID" value="XM_046148306.1"/>
</dbReference>
<reference evidence="2" key="1">
    <citation type="journal article" date="2021" name="Nat. Commun.">
        <title>Genetic determinants of endophytism in the Arabidopsis root mycobiome.</title>
        <authorList>
            <person name="Mesny F."/>
            <person name="Miyauchi S."/>
            <person name="Thiergart T."/>
            <person name="Pickel B."/>
            <person name="Atanasova L."/>
            <person name="Karlsson M."/>
            <person name="Huettel B."/>
            <person name="Barry K.W."/>
            <person name="Haridas S."/>
            <person name="Chen C."/>
            <person name="Bauer D."/>
            <person name="Andreopoulos W."/>
            <person name="Pangilinan J."/>
            <person name="LaButti K."/>
            <person name="Riley R."/>
            <person name="Lipzen A."/>
            <person name="Clum A."/>
            <person name="Drula E."/>
            <person name="Henrissat B."/>
            <person name="Kohler A."/>
            <person name="Grigoriev I.V."/>
            <person name="Martin F.M."/>
            <person name="Hacquard S."/>
        </authorList>
    </citation>
    <scope>NUCLEOTIDE SEQUENCE</scope>
    <source>
        <strain evidence="2">MPI-CAGE-CH-0230</strain>
    </source>
</reference>
<evidence type="ECO:0000313" key="2">
    <source>
        <dbReference type="EMBL" id="KAH7027301.1"/>
    </source>
</evidence>
<evidence type="ECO:0000256" key="1">
    <source>
        <dbReference type="SAM" id="MobiDB-lite"/>
    </source>
</evidence>
<comment type="caution">
    <text evidence="2">The sequence shown here is derived from an EMBL/GenBank/DDBJ whole genome shotgun (WGS) entry which is preliminary data.</text>
</comment>